<dbReference type="Gene3D" id="3.40.50.1000">
    <property type="entry name" value="HAD superfamily/HAD-like"/>
    <property type="match status" value="2"/>
</dbReference>
<dbReference type="Pfam" id="PF02170">
    <property type="entry name" value="PAZ"/>
    <property type="match status" value="1"/>
</dbReference>
<evidence type="ECO:0000313" key="5">
    <source>
        <dbReference type="Proteomes" id="UP001221413"/>
    </source>
</evidence>
<dbReference type="SMART" id="SM01163">
    <property type="entry name" value="DUF1785"/>
    <property type="match status" value="1"/>
</dbReference>
<feature type="compositionally biased region" description="Gly residues" evidence="1">
    <location>
        <begin position="448"/>
        <end position="484"/>
    </location>
</feature>
<reference evidence="4" key="1">
    <citation type="submission" date="2023-01" db="EMBL/GenBank/DDBJ databases">
        <title>The chitinases involved in constricting ring structure development in the nematode-trapping fungus Drechslerella dactyloides.</title>
        <authorList>
            <person name="Wang R."/>
            <person name="Zhang L."/>
            <person name="Tang P."/>
            <person name="Li S."/>
            <person name="Liang L."/>
        </authorList>
    </citation>
    <scope>NUCLEOTIDE SEQUENCE</scope>
    <source>
        <strain evidence="4">YMF1.00031</strain>
    </source>
</reference>
<dbReference type="InterPro" id="IPR003165">
    <property type="entry name" value="Piwi"/>
</dbReference>
<dbReference type="Pfam" id="PF13242">
    <property type="entry name" value="Hydrolase_like"/>
    <property type="match status" value="1"/>
</dbReference>
<evidence type="ECO:0000259" key="3">
    <source>
        <dbReference type="PROSITE" id="PS50822"/>
    </source>
</evidence>
<dbReference type="InterPro" id="IPR012337">
    <property type="entry name" value="RNaseH-like_sf"/>
</dbReference>
<dbReference type="NCBIfam" id="TIGR01456">
    <property type="entry name" value="CECR5"/>
    <property type="match status" value="1"/>
</dbReference>
<dbReference type="InterPro" id="IPR014811">
    <property type="entry name" value="ArgoL1"/>
</dbReference>
<proteinExistence type="predicted"/>
<dbReference type="Gene3D" id="2.170.260.10">
    <property type="entry name" value="paz domain"/>
    <property type="match status" value="1"/>
</dbReference>
<dbReference type="CDD" id="cd02846">
    <property type="entry name" value="PAZ_argonaute_like"/>
    <property type="match status" value="1"/>
</dbReference>
<evidence type="ECO:0000259" key="2">
    <source>
        <dbReference type="PROSITE" id="PS50821"/>
    </source>
</evidence>
<feature type="domain" description="PAZ" evidence="2">
    <location>
        <begin position="757"/>
        <end position="864"/>
    </location>
</feature>
<dbReference type="Gene3D" id="3.40.50.2300">
    <property type="match status" value="1"/>
</dbReference>
<dbReference type="GO" id="GO:0003723">
    <property type="term" value="F:RNA binding"/>
    <property type="evidence" value="ECO:0007669"/>
    <property type="project" value="InterPro"/>
</dbReference>
<feature type="domain" description="Piwi" evidence="3">
    <location>
        <begin position="1040"/>
        <end position="1340"/>
    </location>
</feature>
<keyword evidence="5" id="KW-1185">Reference proteome</keyword>
<dbReference type="SUPFAM" id="SSF101690">
    <property type="entry name" value="PAZ domain"/>
    <property type="match status" value="1"/>
</dbReference>
<dbReference type="NCBIfam" id="TIGR01460">
    <property type="entry name" value="HAD-SF-IIA"/>
    <property type="match status" value="1"/>
</dbReference>
<dbReference type="SUPFAM" id="SSF53098">
    <property type="entry name" value="Ribonuclease H-like"/>
    <property type="match status" value="1"/>
</dbReference>
<dbReference type="Gene3D" id="3.30.420.10">
    <property type="entry name" value="Ribonuclease H-like superfamily/Ribonuclease H"/>
    <property type="match status" value="1"/>
</dbReference>
<sequence>MPITLSIPLQGSEGNPSHHARRLSSNEATKEDLVADGPTVILPASDSRNGDSPSSMTIAESIAIARDHLDRPCILDPVDEFSDQDDASDDSQLSNVVPDFVFGFDIDGVLLRGGNVIPEAKEALKILNGENEDGIKVPYIFLTNGGGKTESERCLDLSRQLDVAVSPDQFICGHTPMSEMAAKYSTVLVVGGEGEKCRVVAENYGFEDVITPGDLIKWKPSVCPFRKLTDDEYKNSRGRDFTNVNIEAIFVFADSRDWAADAQIILELLMSENGRMGTVSKSFQEGPPIFFAHNDVLWSTAYDLTRYGMGALRIMIEALYKESTGKTIDVTSYGKPSRATFDYATRVLRQWRKDLFDDSSPPRTVYFVGDTPESDIRGSNEYDEHSESDWYSILVETGVYEPGSEPRYKPKKTVKNVLEAVQFGMERERQKRLRALLDTYTMASRGSSRGGYFRGGPPRGGPSRGGPSRGGPPRGGFRGGGRGGSVVQMYNPSGGPTQPDRNIIDLENKIVAGFKNLAPEIHNGDFPPRRGFGTTGENTLVRANYFPLSFKPGTVFYRYRIKISPDERKKAIRRRIITLFMEEALKKERTDPIVTDGGDLIFAIEELPLQDLNLAQDQDFKVKLWWDDDALKGPHDRSKEFLVQIQRIASITATKLTQEYVMGQSRHRQNGDQESTIPLDIIQIINTVLNHEPQINTKTVGAGKNKFFHLPSEGGVSADLGGGLEAIQGFYKSVRPTFGRVMCNINVVASPFYKDIPLIEIMGLFLGRSIDNGPLDNDERRRLSTFLGRIKVKMTHIQGKPTFIGKISPQSSTEYKFRCEQLGREITVKDYFYNKYRRRLSFEKLQLIQSGNTMLPAEVCSVCPGQLFRGRISEAQTSNMIQFACRDPTANARLIVSSGLKVLNLENDKDSIPFKFGVKVEPHMAVVPARILPPPTIHYQQKKADFETGRGSWNLRAQKFFKGCTIKRLLVVTFKHTRDRAYTDQNIDILVDQFKESCRELGVGIGQHHRFERVGGNRPNELLDPLFKSWYEDPDREPGLVLCILPDNLKHIFNEIKYLGDTKYGFPTVVMLFSKVSRGIERGNKQYWANLLLKINMRLGGINHTLKSEALKPLLPPEGPAMLVGMDVTHPSPGSPKGSLSITSMVASCDEHFMNYPCSLRIQSQGEMVSDIVEMLTERLQQYKKSMPNVRDGRPPKIIVYRDGVSEGEFGRVLDLEFPKIVHACALWDKNYRPKITFIIVGKRHHTRFYPMEESKADEKKNCLPGTVVDRGVTAVYDWDFFLQAHKGLQGTTRPAHYYVLKDENGFTADSLQCLTMNLCHLFARCTKAVSVCPPAKFADIACERGRVYLAHGMDRPAADTNDENTPQAVERKAREAWDRGVHPNLRNTMFYL</sequence>
<dbReference type="Pfam" id="PF16488">
    <property type="entry name" value="ArgoL2"/>
    <property type="match status" value="1"/>
</dbReference>
<comment type="caution">
    <text evidence="4">The sequence shown here is derived from an EMBL/GenBank/DDBJ whole genome shotgun (WGS) entry which is preliminary data.</text>
</comment>
<evidence type="ECO:0008006" key="6">
    <source>
        <dbReference type="Google" id="ProtNLM"/>
    </source>
</evidence>
<dbReference type="PANTHER" id="PTHR22891">
    <property type="entry name" value="EUKARYOTIC TRANSLATION INITIATION FACTOR 2C"/>
    <property type="match status" value="1"/>
</dbReference>
<dbReference type="InterPro" id="IPR036397">
    <property type="entry name" value="RNaseH_sf"/>
</dbReference>
<dbReference type="Pfam" id="PF02171">
    <property type="entry name" value="Piwi"/>
    <property type="match status" value="1"/>
</dbReference>
<evidence type="ECO:0000313" key="4">
    <source>
        <dbReference type="EMBL" id="KAJ6257940.1"/>
    </source>
</evidence>
<dbReference type="InterPro" id="IPR006357">
    <property type="entry name" value="HAD-SF_hydro_IIA"/>
</dbReference>
<dbReference type="InterPro" id="IPR036412">
    <property type="entry name" value="HAD-like_sf"/>
</dbReference>
<dbReference type="InterPro" id="IPR023214">
    <property type="entry name" value="HAD_sf"/>
</dbReference>
<dbReference type="InterPro" id="IPR032474">
    <property type="entry name" value="Argonaute_N"/>
</dbReference>
<dbReference type="SUPFAM" id="SSF56784">
    <property type="entry name" value="HAD-like"/>
    <property type="match status" value="1"/>
</dbReference>
<dbReference type="InterPro" id="IPR032472">
    <property type="entry name" value="ArgoL2"/>
</dbReference>
<dbReference type="Pfam" id="PF08699">
    <property type="entry name" value="ArgoL1"/>
    <property type="match status" value="1"/>
</dbReference>
<dbReference type="InterPro" id="IPR036085">
    <property type="entry name" value="PAZ_dom_sf"/>
</dbReference>
<dbReference type="Pfam" id="PF13344">
    <property type="entry name" value="Hydrolase_6"/>
    <property type="match status" value="1"/>
</dbReference>
<dbReference type="CDD" id="cd04657">
    <property type="entry name" value="Piwi_ago-like"/>
    <property type="match status" value="1"/>
</dbReference>
<gene>
    <name evidence="4" type="ORF">Dda_7730</name>
</gene>
<organism evidence="4 5">
    <name type="scientific">Drechslerella dactyloides</name>
    <name type="common">Nematode-trapping fungus</name>
    <name type="synonym">Arthrobotrys dactyloides</name>
    <dbReference type="NCBI Taxonomy" id="74499"/>
    <lineage>
        <taxon>Eukaryota</taxon>
        <taxon>Fungi</taxon>
        <taxon>Dikarya</taxon>
        <taxon>Ascomycota</taxon>
        <taxon>Pezizomycotina</taxon>
        <taxon>Orbiliomycetes</taxon>
        <taxon>Orbiliales</taxon>
        <taxon>Orbiliaceae</taxon>
        <taxon>Drechslerella</taxon>
    </lineage>
</organism>
<feature type="region of interest" description="Disordered" evidence="1">
    <location>
        <begin position="446"/>
        <end position="501"/>
    </location>
</feature>
<dbReference type="EMBL" id="JAQGDS010000010">
    <property type="protein sequence ID" value="KAJ6257940.1"/>
    <property type="molecule type" value="Genomic_DNA"/>
</dbReference>
<accession>A0AAD6IUL9</accession>
<dbReference type="InterPro" id="IPR045246">
    <property type="entry name" value="Piwi_ago-like"/>
</dbReference>
<name>A0AAD6IUL9_DREDA</name>
<dbReference type="Proteomes" id="UP001221413">
    <property type="component" value="Unassembled WGS sequence"/>
</dbReference>
<dbReference type="InterPro" id="IPR003100">
    <property type="entry name" value="PAZ_dom"/>
</dbReference>
<protein>
    <recommendedName>
        <fullName evidence="6">Piwi domain-containing protein</fullName>
    </recommendedName>
</protein>
<dbReference type="PROSITE" id="PS50822">
    <property type="entry name" value="PIWI"/>
    <property type="match status" value="1"/>
</dbReference>
<evidence type="ECO:0000256" key="1">
    <source>
        <dbReference type="SAM" id="MobiDB-lite"/>
    </source>
</evidence>
<feature type="region of interest" description="Disordered" evidence="1">
    <location>
        <begin position="1"/>
        <end position="32"/>
    </location>
</feature>
<dbReference type="PROSITE" id="PS50821">
    <property type="entry name" value="PAZ"/>
    <property type="match status" value="1"/>
</dbReference>
<dbReference type="FunFam" id="3.40.50.1000:FF:000069">
    <property type="entry name" value="HAD-superfamily subfamily IIA hydrolase"/>
    <property type="match status" value="1"/>
</dbReference>
<dbReference type="SMART" id="SM00950">
    <property type="entry name" value="Piwi"/>
    <property type="match status" value="1"/>
</dbReference>
<dbReference type="Pfam" id="PF16486">
    <property type="entry name" value="ArgoN"/>
    <property type="match status" value="1"/>
</dbReference>
<dbReference type="InterPro" id="IPR006353">
    <property type="entry name" value="HAD-SF_hydro_IIA_CECR5"/>
</dbReference>
<feature type="compositionally biased region" description="Polar residues" evidence="1">
    <location>
        <begin position="488"/>
        <end position="500"/>
    </location>
</feature>